<gene>
    <name evidence="1" type="ORF">QQF64_016980</name>
</gene>
<sequence>MSPLGKNSLEYRHKDKRYTFEFQVTEQNACEILARESKEKGDTSTDIQSSFEDLLCSGSYASDSSSQEEN</sequence>
<proteinExistence type="predicted"/>
<accession>A0ABR3LPC7</accession>
<keyword evidence="2" id="KW-1185">Reference proteome</keyword>
<name>A0ABR3LPC7_9TELE</name>
<dbReference type="EMBL" id="JAYMGO010000020">
    <property type="protein sequence ID" value="KAL1254751.1"/>
    <property type="molecule type" value="Genomic_DNA"/>
</dbReference>
<reference evidence="1 2" key="1">
    <citation type="submission" date="2023-09" db="EMBL/GenBank/DDBJ databases">
        <authorList>
            <person name="Wang M."/>
        </authorList>
    </citation>
    <scope>NUCLEOTIDE SEQUENCE [LARGE SCALE GENOMIC DNA]</scope>
    <source>
        <strain evidence="1">GT-2023</strain>
        <tissue evidence="1">Liver</tissue>
    </source>
</reference>
<protein>
    <submittedName>
        <fullName evidence="1">Uncharacterized protein</fullName>
    </submittedName>
</protein>
<dbReference type="Proteomes" id="UP001558613">
    <property type="component" value="Unassembled WGS sequence"/>
</dbReference>
<comment type="caution">
    <text evidence="1">The sequence shown here is derived from an EMBL/GenBank/DDBJ whole genome shotgun (WGS) entry which is preliminary data.</text>
</comment>
<evidence type="ECO:0000313" key="1">
    <source>
        <dbReference type="EMBL" id="KAL1254751.1"/>
    </source>
</evidence>
<organism evidence="1 2">
    <name type="scientific">Cirrhinus molitorella</name>
    <name type="common">mud carp</name>
    <dbReference type="NCBI Taxonomy" id="172907"/>
    <lineage>
        <taxon>Eukaryota</taxon>
        <taxon>Metazoa</taxon>
        <taxon>Chordata</taxon>
        <taxon>Craniata</taxon>
        <taxon>Vertebrata</taxon>
        <taxon>Euteleostomi</taxon>
        <taxon>Actinopterygii</taxon>
        <taxon>Neopterygii</taxon>
        <taxon>Teleostei</taxon>
        <taxon>Ostariophysi</taxon>
        <taxon>Cypriniformes</taxon>
        <taxon>Cyprinidae</taxon>
        <taxon>Labeoninae</taxon>
        <taxon>Labeonini</taxon>
        <taxon>Cirrhinus</taxon>
    </lineage>
</organism>
<evidence type="ECO:0000313" key="2">
    <source>
        <dbReference type="Proteomes" id="UP001558613"/>
    </source>
</evidence>